<protein>
    <submittedName>
        <fullName evidence="5">Cholera toxin transcriptional activator</fullName>
    </submittedName>
</protein>
<evidence type="ECO:0000313" key="5">
    <source>
        <dbReference type="EMBL" id="EEX92495.1"/>
    </source>
</evidence>
<dbReference type="SMART" id="SM00862">
    <property type="entry name" value="Trans_reg_C"/>
    <property type="match status" value="1"/>
</dbReference>
<dbReference type="Proteomes" id="UP000003515">
    <property type="component" value="Unassembled WGS sequence"/>
</dbReference>
<accession>A0ABP2GWJ4</accession>
<evidence type="ECO:0000256" key="1">
    <source>
        <dbReference type="ARBA" id="ARBA00023125"/>
    </source>
</evidence>
<feature type="DNA-binding region" description="OmpR/PhoB-type" evidence="2">
    <location>
        <begin position="17"/>
        <end position="118"/>
    </location>
</feature>
<dbReference type="EMBL" id="ACZV01000005">
    <property type="protein sequence ID" value="EEX92495.1"/>
    <property type="molecule type" value="Genomic_DNA"/>
</dbReference>
<feature type="domain" description="OmpR/PhoB-type" evidence="4">
    <location>
        <begin position="17"/>
        <end position="118"/>
    </location>
</feature>
<dbReference type="InterPro" id="IPR016032">
    <property type="entry name" value="Sig_transdc_resp-reg_C-effctor"/>
</dbReference>
<sequence>MEYTIWLWALRERLRQLAMLMINDKYILNVLTGILEERKSGVKTALGSNEVALLQFMTEHSRTPLEKARLLDEIWFKKGVVVEESSLLHSVSICRKALDDRNGEIITTIRGVGYQFNGDVSSYQSPSTQPSLTDTQDVAPLTIKKANTRYLAAFSASALAAYFLYGAISTPWVEADYTEQRYLGCIVPTQDPSKPIVLNNVRAFSSDNQVILVAKDGQSVSYLPSEVEVMCE</sequence>
<dbReference type="InterPro" id="IPR036388">
    <property type="entry name" value="WH-like_DNA-bd_sf"/>
</dbReference>
<keyword evidence="6" id="KW-1185">Reference proteome</keyword>
<keyword evidence="3" id="KW-0812">Transmembrane</keyword>
<reference evidence="5 6" key="1">
    <citation type="submission" date="2009-10" db="EMBL/GenBank/DDBJ databases">
        <authorList>
            <consortium name="Los Alamos National Laboratory (LANL)"/>
            <consortium name="National Microbial Pathogen Data Resource (NMPDR)"/>
            <person name="Munk A.C."/>
            <person name="Chertkov O."/>
            <person name="Tapia R."/>
            <person name="Green L."/>
            <person name="Rogers Y."/>
            <person name="Detter J.C."/>
            <person name="Bruce D."/>
            <person name="Brettin T.S."/>
            <person name="Colwell R.R."/>
            <person name="Huq A."/>
            <person name="Grim C.J."/>
            <person name="Hasan N.A."/>
            <person name="Bartels D."/>
            <person name="Vonstein V."/>
        </authorList>
    </citation>
    <scope>NUCLEOTIDE SEQUENCE [LARGE SCALE GENOMIC DNA]</scope>
    <source>
        <strain evidence="5 6">CIP 102891</strain>
    </source>
</reference>
<keyword evidence="1 2" id="KW-0238">DNA-binding</keyword>
<evidence type="ECO:0000259" key="4">
    <source>
        <dbReference type="PROSITE" id="PS51755"/>
    </source>
</evidence>
<name>A0ABP2GWJ4_VIBOR</name>
<dbReference type="InterPro" id="IPR001867">
    <property type="entry name" value="OmpR/PhoB-type_DNA-bd"/>
</dbReference>
<dbReference type="Pfam" id="PF00486">
    <property type="entry name" value="Trans_reg_C"/>
    <property type="match status" value="1"/>
</dbReference>
<dbReference type="Gene3D" id="1.10.10.10">
    <property type="entry name" value="Winged helix-like DNA-binding domain superfamily/Winged helix DNA-binding domain"/>
    <property type="match status" value="1"/>
</dbReference>
<keyword evidence="3" id="KW-1133">Transmembrane helix</keyword>
<gene>
    <name evidence="5" type="ORF">VIA_003140</name>
</gene>
<organism evidence="5 6">
    <name type="scientific">Vibrio orientalis CIP 102891 = ATCC 33934</name>
    <dbReference type="NCBI Taxonomy" id="675816"/>
    <lineage>
        <taxon>Bacteria</taxon>
        <taxon>Pseudomonadati</taxon>
        <taxon>Pseudomonadota</taxon>
        <taxon>Gammaproteobacteria</taxon>
        <taxon>Vibrionales</taxon>
        <taxon>Vibrionaceae</taxon>
        <taxon>Vibrio</taxon>
        <taxon>Vibrio oreintalis group</taxon>
    </lineage>
</organism>
<evidence type="ECO:0000313" key="6">
    <source>
        <dbReference type="Proteomes" id="UP000003515"/>
    </source>
</evidence>
<dbReference type="SUPFAM" id="SSF46894">
    <property type="entry name" value="C-terminal effector domain of the bipartite response regulators"/>
    <property type="match status" value="1"/>
</dbReference>
<evidence type="ECO:0000256" key="2">
    <source>
        <dbReference type="PROSITE-ProRule" id="PRU01091"/>
    </source>
</evidence>
<evidence type="ECO:0000256" key="3">
    <source>
        <dbReference type="SAM" id="Phobius"/>
    </source>
</evidence>
<comment type="caution">
    <text evidence="5">The sequence shown here is derived from an EMBL/GenBank/DDBJ whole genome shotgun (WGS) entry which is preliminary data.</text>
</comment>
<feature type="transmembrane region" description="Helical" evidence="3">
    <location>
        <begin position="150"/>
        <end position="168"/>
    </location>
</feature>
<proteinExistence type="predicted"/>
<dbReference type="PROSITE" id="PS51755">
    <property type="entry name" value="OMPR_PHOB"/>
    <property type="match status" value="1"/>
</dbReference>
<keyword evidence="3" id="KW-0472">Membrane</keyword>